<evidence type="ECO:0000313" key="1">
    <source>
        <dbReference type="EMBL" id="KAH0781730.1"/>
    </source>
</evidence>
<comment type="caution">
    <text evidence="1">The sequence shown here is derived from an EMBL/GenBank/DDBJ whole genome shotgun (WGS) entry which is preliminary data.</text>
</comment>
<dbReference type="Proteomes" id="UP000826656">
    <property type="component" value="Unassembled WGS sequence"/>
</dbReference>
<dbReference type="EMBL" id="JAIVGD010000001">
    <property type="protein sequence ID" value="KAH0781730.1"/>
    <property type="molecule type" value="Genomic_DNA"/>
</dbReference>
<sequence>MAFLMWRLWKFKIPVDDKVRRWEYRGHLGINIARQTLRGTSMERWDTNGRADMNLITELYPIL</sequence>
<name>A0ABQ7WMD6_SOLTU</name>
<proteinExistence type="predicted"/>
<evidence type="ECO:0000313" key="2">
    <source>
        <dbReference type="Proteomes" id="UP000826656"/>
    </source>
</evidence>
<protein>
    <submittedName>
        <fullName evidence="1">Uncharacterized protein</fullName>
    </submittedName>
</protein>
<reference evidence="1 2" key="1">
    <citation type="journal article" date="2021" name="bioRxiv">
        <title>Chromosome-scale and haplotype-resolved genome assembly of a tetraploid potato cultivar.</title>
        <authorList>
            <person name="Sun H."/>
            <person name="Jiao W.-B."/>
            <person name="Krause K."/>
            <person name="Campoy J.A."/>
            <person name="Goel M."/>
            <person name="Folz-Donahue K."/>
            <person name="Kukat C."/>
            <person name="Huettel B."/>
            <person name="Schneeberger K."/>
        </authorList>
    </citation>
    <scope>NUCLEOTIDE SEQUENCE [LARGE SCALE GENOMIC DNA]</scope>
    <source>
        <strain evidence="1">SolTubOtavaFocal</strain>
        <tissue evidence="1">Leaves</tissue>
    </source>
</reference>
<gene>
    <name evidence="1" type="ORF">KY290_001328</name>
</gene>
<accession>A0ABQ7WMD6</accession>
<organism evidence="1 2">
    <name type="scientific">Solanum tuberosum</name>
    <name type="common">Potato</name>
    <dbReference type="NCBI Taxonomy" id="4113"/>
    <lineage>
        <taxon>Eukaryota</taxon>
        <taxon>Viridiplantae</taxon>
        <taxon>Streptophyta</taxon>
        <taxon>Embryophyta</taxon>
        <taxon>Tracheophyta</taxon>
        <taxon>Spermatophyta</taxon>
        <taxon>Magnoliopsida</taxon>
        <taxon>eudicotyledons</taxon>
        <taxon>Gunneridae</taxon>
        <taxon>Pentapetalae</taxon>
        <taxon>asterids</taxon>
        <taxon>lamiids</taxon>
        <taxon>Solanales</taxon>
        <taxon>Solanaceae</taxon>
        <taxon>Solanoideae</taxon>
        <taxon>Solaneae</taxon>
        <taxon>Solanum</taxon>
    </lineage>
</organism>
<keyword evidence="2" id="KW-1185">Reference proteome</keyword>